<keyword evidence="5" id="KW-1185">Reference proteome</keyword>
<keyword evidence="2" id="KW-0472">Membrane</keyword>
<feature type="signal peptide" evidence="3">
    <location>
        <begin position="1"/>
        <end position="17"/>
    </location>
</feature>
<reference evidence="4" key="1">
    <citation type="journal article" date="2023" name="PLoS Negl. Trop. Dis.">
        <title>A genome sequence for Biomphalaria pfeifferi, the major vector snail for the human-infecting parasite Schistosoma mansoni.</title>
        <authorList>
            <person name="Bu L."/>
            <person name="Lu L."/>
            <person name="Laidemitt M.R."/>
            <person name="Zhang S.M."/>
            <person name="Mutuku M."/>
            <person name="Mkoji G."/>
            <person name="Steinauer M."/>
            <person name="Loker E.S."/>
        </authorList>
    </citation>
    <scope>NUCLEOTIDE SEQUENCE</scope>
    <source>
        <strain evidence="4">KasaAsao</strain>
    </source>
</reference>
<feature type="transmembrane region" description="Helical" evidence="2">
    <location>
        <begin position="27"/>
        <end position="47"/>
    </location>
</feature>
<evidence type="ECO:0000313" key="4">
    <source>
        <dbReference type="EMBL" id="KAK0046285.1"/>
    </source>
</evidence>
<keyword evidence="3" id="KW-0732">Signal</keyword>
<dbReference type="EMBL" id="JASAOG010000168">
    <property type="protein sequence ID" value="KAK0046285.1"/>
    <property type="molecule type" value="Genomic_DNA"/>
</dbReference>
<evidence type="ECO:0000256" key="1">
    <source>
        <dbReference type="SAM" id="MobiDB-lite"/>
    </source>
</evidence>
<sequence length="72" mass="7708">MSLETFLLGSLLHSVAAESGDDNNAGGIYLSTIFVVLLVIGVILFLVRRSSSEPNYGRVSSANFGMKKNQSD</sequence>
<gene>
    <name evidence="4" type="ORF">Bpfe_024339</name>
</gene>
<accession>A0AAD8B1D5</accession>
<organism evidence="4 5">
    <name type="scientific">Biomphalaria pfeifferi</name>
    <name type="common">Bloodfluke planorb</name>
    <name type="synonym">Freshwater snail</name>
    <dbReference type="NCBI Taxonomy" id="112525"/>
    <lineage>
        <taxon>Eukaryota</taxon>
        <taxon>Metazoa</taxon>
        <taxon>Spiralia</taxon>
        <taxon>Lophotrochozoa</taxon>
        <taxon>Mollusca</taxon>
        <taxon>Gastropoda</taxon>
        <taxon>Heterobranchia</taxon>
        <taxon>Euthyneura</taxon>
        <taxon>Panpulmonata</taxon>
        <taxon>Hygrophila</taxon>
        <taxon>Lymnaeoidea</taxon>
        <taxon>Planorbidae</taxon>
        <taxon>Biomphalaria</taxon>
    </lineage>
</organism>
<keyword evidence="2" id="KW-1133">Transmembrane helix</keyword>
<name>A0AAD8B1D5_BIOPF</name>
<feature type="chain" id="PRO_5041952318" evidence="3">
    <location>
        <begin position="18"/>
        <end position="72"/>
    </location>
</feature>
<evidence type="ECO:0000256" key="3">
    <source>
        <dbReference type="SAM" id="SignalP"/>
    </source>
</evidence>
<dbReference type="AlphaFoldDB" id="A0AAD8B1D5"/>
<feature type="compositionally biased region" description="Polar residues" evidence="1">
    <location>
        <begin position="53"/>
        <end position="63"/>
    </location>
</feature>
<reference evidence="4" key="2">
    <citation type="submission" date="2023-04" db="EMBL/GenBank/DDBJ databases">
        <authorList>
            <person name="Bu L."/>
            <person name="Lu L."/>
            <person name="Laidemitt M.R."/>
            <person name="Zhang S.M."/>
            <person name="Mutuku M."/>
            <person name="Mkoji G."/>
            <person name="Steinauer M."/>
            <person name="Loker E.S."/>
        </authorList>
    </citation>
    <scope>NUCLEOTIDE SEQUENCE</scope>
    <source>
        <strain evidence="4">KasaAsao</strain>
        <tissue evidence="4">Whole Snail</tissue>
    </source>
</reference>
<proteinExistence type="predicted"/>
<feature type="region of interest" description="Disordered" evidence="1">
    <location>
        <begin position="53"/>
        <end position="72"/>
    </location>
</feature>
<comment type="caution">
    <text evidence="4">The sequence shown here is derived from an EMBL/GenBank/DDBJ whole genome shotgun (WGS) entry which is preliminary data.</text>
</comment>
<evidence type="ECO:0000313" key="5">
    <source>
        <dbReference type="Proteomes" id="UP001233172"/>
    </source>
</evidence>
<protein>
    <submittedName>
        <fullName evidence="4">Uncharacterized protein</fullName>
    </submittedName>
</protein>
<keyword evidence="2" id="KW-0812">Transmembrane</keyword>
<dbReference type="Proteomes" id="UP001233172">
    <property type="component" value="Unassembled WGS sequence"/>
</dbReference>
<evidence type="ECO:0000256" key="2">
    <source>
        <dbReference type="SAM" id="Phobius"/>
    </source>
</evidence>